<gene>
    <name evidence="1" type="ORF">BES08_11005</name>
</gene>
<name>A0A1D8A536_9SPHN</name>
<dbReference type="KEGG" id="nre:BES08_11005"/>
<proteinExistence type="predicted"/>
<dbReference type="AlphaFoldDB" id="A0A1D8A536"/>
<keyword evidence="2" id="KW-1185">Reference proteome</keyword>
<evidence type="ECO:0000313" key="2">
    <source>
        <dbReference type="Proteomes" id="UP000094626"/>
    </source>
</evidence>
<organism evidence="1 2">
    <name type="scientific">Novosphingobium resinovorum</name>
    <dbReference type="NCBI Taxonomy" id="158500"/>
    <lineage>
        <taxon>Bacteria</taxon>
        <taxon>Pseudomonadati</taxon>
        <taxon>Pseudomonadota</taxon>
        <taxon>Alphaproteobacteria</taxon>
        <taxon>Sphingomonadales</taxon>
        <taxon>Sphingomonadaceae</taxon>
        <taxon>Novosphingobium</taxon>
    </lineage>
</organism>
<dbReference type="Pfam" id="PF20911">
    <property type="entry name" value="GP7"/>
    <property type="match status" value="1"/>
</dbReference>
<dbReference type="OrthoDB" id="1630256at2"/>
<accession>A0A1D8A536</accession>
<reference evidence="2" key="1">
    <citation type="journal article" date="2017" name="J. Biotechnol.">
        <title>Complete genome sequence of Novosphingobium resinovorum SA1, a versatile xenobiotic-degrading bacterium capable of utilizing sulfanilic acid.</title>
        <authorList>
            <person name="Hegedus B."/>
            <person name="Kos P.B."/>
            <person name="Balint B."/>
            <person name="Maroti G."/>
            <person name="Gan H.M."/>
            <person name="Perei K."/>
            <person name="Rakhely G."/>
        </authorList>
    </citation>
    <scope>NUCLEOTIDE SEQUENCE [LARGE SCALE GENOMIC DNA]</scope>
    <source>
        <strain evidence="2">SA1</strain>
    </source>
</reference>
<evidence type="ECO:0008006" key="3">
    <source>
        <dbReference type="Google" id="ProtNLM"/>
    </source>
</evidence>
<dbReference type="InterPro" id="IPR048813">
    <property type="entry name" value="GP7-like"/>
</dbReference>
<dbReference type="RefSeq" id="WP_069708288.1">
    <property type="nucleotide sequence ID" value="NZ_CP017075.1"/>
</dbReference>
<protein>
    <recommendedName>
        <fullName evidence="3">Major capsid protein</fullName>
    </recommendedName>
</protein>
<dbReference type="NCBIfam" id="NF045672">
    <property type="entry name" value="MCP_gp7_epsi_15"/>
    <property type="match status" value="1"/>
</dbReference>
<dbReference type="Proteomes" id="UP000094626">
    <property type="component" value="Chromosome"/>
</dbReference>
<dbReference type="EMBL" id="CP017075">
    <property type="protein sequence ID" value="AOR77220.1"/>
    <property type="molecule type" value="Genomic_DNA"/>
</dbReference>
<sequence length="345" mass="37634">MALLASTALTWADLLTKQGADGKIAPVAEVLNQHNVIMRDGAFVTCNKGTEHETLVRTGLPNVAWMTIGGYVTPSKSATRPQKFATGFARSMSQVPQDILDLADDEAALRLSEASTHLEAMAQEFEFMFFNGNTGTNPKGFDGLAAYYNSLPVATKNASNQVIGAGGVGADNTSIWLVRHGEQQTSLLVPKNIPMGIQREDKGQQRDEDGDGGIRYVQEEQFTLHSGVAVKDWRANSRVANIDVSAAMDGTVDVMEYMVSAYHRARMPKHNWDVKDSAFLGSKACWYMNSTMFEILDKQSRNVTLNPALQLTIREIQGEEVTMFRGCPIRVTDGITNAEAPLAAA</sequence>
<evidence type="ECO:0000313" key="1">
    <source>
        <dbReference type="EMBL" id="AOR77220.1"/>
    </source>
</evidence>